<evidence type="ECO:0000313" key="15">
    <source>
        <dbReference type="Proteomes" id="UP000521872"/>
    </source>
</evidence>
<dbReference type="Gene3D" id="3.10.170.10">
    <property type="match status" value="1"/>
</dbReference>
<keyword evidence="15" id="KW-1185">Reference proteome</keyword>
<dbReference type="AlphaFoldDB" id="A0A8H4QEY1"/>
<sequence length="599" mass="65046">MLGSKKFLSSVLLAIVYASVTSAFQAKEAEYSHSTHRVRHISRELKIEAYHPESSYEVFETGLDTSHLLDARAPRDLNSTALAFVQSRLGIDSKSLGFKGGYADRDEKYAYVKQFHDGIPFVNAVANVAWKNDKVVSFGSSFVKPKKIASSKPTVSAKSLIAKVEKAFDATYNNWPVGLEYLAQADGSVALVHVIQVQNEEVNSWYEVYVDAHTGEIVSITDFVAEAAYKVLPISKKAFSEGLETLVDPQDLLASPNGWHNDGQTTTTTTSGNNVVSYKGSTSSTTSQSSSGLVFDYTYKDTLAPTTTENINAARVNAFYVINAVHDFTYRYGFTEAAYNFQNTNFGKGGAQNDRVKISVQDSSGTNNANFATPADGQSGTCRMYIWTKTTPNRDGSLENDIVVHEYTHGITNRMTGGGTGRCLQTTEAGGMGEGWSDAMAEWAQQKSATIKDFVLGDYVTNTPGGIRTYPYSTSSTTNPQTYASVKGLTAVHKIGEIWANILHNVYADLVGKYGFAADAKTNPSSTAGNAVYLHLFLDALRLQPCNPTFVSARAAWIQADQNRYGGANKCLLWKAFASRGLGTNAASYVNDFTVPSGC</sequence>
<feature type="region of interest" description="Disordered" evidence="13">
    <location>
        <begin position="254"/>
        <end position="290"/>
    </location>
</feature>
<dbReference type="GO" id="GO:0006508">
    <property type="term" value="P:proteolysis"/>
    <property type="evidence" value="ECO:0007669"/>
    <property type="project" value="UniProtKB-KW"/>
</dbReference>
<dbReference type="Proteomes" id="UP000521872">
    <property type="component" value="Unassembled WGS sequence"/>
</dbReference>
<dbReference type="GO" id="GO:0008270">
    <property type="term" value="F:zinc ion binding"/>
    <property type="evidence" value="ECO:0007669"/>
    <property type="project" value="InterPro"/>
</dbReference>
<protein>
    <recommendedName>
        <fullName evidence="12">Extracellular metalloproteinase</fullName>
        <ecNumber evidence="12">3.4.24.-</ecNumber>
    </recommendedName>
    <alternativeName>
        <fullName evidence="12">Fungalysin</fullName>
    </alternativeName>
</protein>
<name>A0A8H4QEY1_9AGAR</name>
<dbReference type="InterPro" id="IPR001842">
    <property type="entry name" value="Peptidase_M36"/>
</dbReference>
<dbReference type="PANTHER" id="PTHR33478">
    <property type="entry name" value="EXTRACELLULAR METALLOPROTEINASE MEP"/>
    <property type="match status" value="1"/>
</dbReference>
<keyword evidence="5 11" id="KW-0479">Metal-binding</keyword>
<evidence type="ECO:0000256" key="5">
    <source>
        <dbReference type="ARBA" id="ARBA00022723"/>
    </source>
</evidence>
<feature type="binding site" evidence="11">
    <location>
        <position position="226"/>
    </location>
    <ligand>
        <name>Zn(2+)</name>
        <dbReference type="ChEBI" id="CHEBI:29105"/>
        <note>catalytic</note>
    </ligand>
</feature>
<evidence type="ECO:0000256" key="8">
    <source>
        <dbReference type="ARBA" id="ARBA00023049"/>
    </source>
</evidence>
<proteinExistence type="inferred from homology"/>
<dbReference type="Pfam" id="PF02128">
    <property type="entry name" value="Peptidase_M36"/>
    <property type="match status" value="1"/>
</dbReference>
<dbReference type="PRINTS" id="PR00999">
    <property type="entry name" value="FUNGALYSIN"/>
</dbReference>
<feature type="signal peptide" evidence="12">
    <location>
        <begin position="1"/>
        <end position="23"/>
    </location>
</feature>
<comment type="cofactor">
    <cofactor evidence="11">
        <name>Zn(2+)</name>
        <dbReference type="ChEBI" id="CHEBI:29105"/>
    </cofactor>
    <text evidence="11">Binds 1 zinc ion per subunit.</text>
</comment>
<organism evidence="14 15">
    <name type="scientific">Agrocybe pediades</name>
    <dbReference type="NCBI Taxonomy" id="84607"/>
    <lineage>
        <taxon>Eukaryota</taxon>
        <taxon>Fungi</taxon>
        <taxon>Dikarya</taxon>
        <taxon>Basidiomycota</taxon>
        <taxon>Agaricomycotina</taxon>
        <taxon>Agaricomycetes</taxon>
        <taxon>Agaricomycetidae</taxon>
        <taxon>Agaricales</taxon>
        <taxon>Agaricineae</taxon>
        <taxon>Strophariaceae</taxon>
        <taxon>Agrocybe</taxon>
    </lineage>
</organism>
<dbReference type="Gene3D" id="1.10.390.10">
    <property type="entry name" value="Neutral Protease Domain 2"/>
    <property type="match status" value="1"/>
</dbReference>
<evidence type="ECO:0000256" key="3">
    <source>
        <dbReference type="ARBA" id="ARBA00022525"/>
    </source>
</evidence>
<dbReference type="CDD" id="cd09596">
    <property type="entry name" value="M36"/>
    <property type="match status" value="1"/>
</dbReference>
<feature type="binding site" evidence="11">
    <location>
        <position position="405"/>
    </location>
    <ligand>
        <name>Zn(2+)</name>
        <dbReference type="ChEBI" id="CHEBI:29105"/>
        <note>catalytic</note>
    </ligand>
</feature>
<evidence type="ECO:0000256" key="7">
    <source>
        <dbReference type="ARBA" id="ARBA00022833"/>
    </source>
</evidence>
<keyword evidence="4 12" id="KW-0645">Protease</keyword>
<dbReference type="GO" id="GO:0005615">
    <property type="term" value="C:extracellular space"/>
    <property type="evidence" value="ECO:0007669"/>
    <property type="project" value="InterPro"/>
</dbReference>
<reference evidence="14 15" key="1">
    <citation type="submission" date="2019-12" db="EMBL/GenBank/DDBJ databases">
        <authorList>
            <person name="Floudas D."/>
            <person name="Bentzer J."/>
            <person name="Ahren D."/>
            <person name="Johansson T."/>
            <person name="Persson P."/>
            <person name="Tunlid A."/>
        </authorList>
    </citation>
    <scope>NUCLEOTIDE SEQUENCE [LARGE SCALE GENOMIC DNA]</scope>
    <source>
        <strain evidence="14 15">CBS 102.39</strain>
    </source>
</reference>
<feature type="binding site" evidence="11">
    <location>
        <position position="409"/>
    </location>
    <ligand>
        <name>Zn(2+)</name>
        <dbReference type="ChEBI" id="CHEBI:29105"/>
        <note>catalytic</note>
    </ligand>
</feature>
<feature type="compositionally biased region" description="Low complexity" evidence="13">
    <location>
        <begin position="281"/>
        <end position="290"/>
    </location>
</feature>
<evidence type="ECO:0000256" key="9">
    <source>
        <dbReference type="ARBA" id="ARBA00023145"/>
    </source>
</evidence>
<evidence type="ECO:0000256" key="10">
    <source>
        <dbReference type="PIRSR" id="PIRSR601842-1"/>
    </source>
</evidence>
<dbReference type="SUPFAM" id="SSF55486">
    <property type="entry name" value="Metalloproteases ('zincins'), catalytic domain"/>
    <property type="match status" value="1"/>
</dbReference>
<evidence type="ECO:0000256" key="11">
    <source>
        <dbReference type="PIRSR" id="PIRSR601842-2"/>
    </source>
</evidence>
<evidence type="ECO:0000256" key="6">
    <source>
        <dbReference type="ARBA" id="ARBA00022801"/>
    </source>
</evidence>
<evidence type="ECO:0000256" key="13">
    <source>
        <dbReference type="SAM" id="MobiDB-lite"/>
    </source>
</evidence>
<evidence type="ECO:0000313" key="14">
    <source>
        <dbReference type="EMBL" id="KAF4609699.1"/>
    </source>
</evidence>
<dbReference type="EMBL" id="JAACJL010000060">
    <property type="protein sequence ID" value="KAF4609699.1"/>
    <property type="molecule type" value="Genomic_DNA"/>
</dbReference>
<dbReference type="PANTHER" id="PTHR33478:SF1">
    <property type="entry name" value="EXTRACELLULAR METALLOPROTEINASE MEP"/>
    <property type="match status" value="1"/>
</dbReference>
<evidence type="ECO:0000256" key="1">
    <source>
        <dbReference type="ARBA" id="ARBA00004613"/>
    </source>
</evidence>
<evidence type="ECO:0000256" key="12">
    <source>
        <dbReference type="RuleBase" id="RU364017"/>
    </source>
</evidence>
<comment type="subcellular location">
    <subcellularLocation>
        <location evidence="1 12">Secreted</location>
    </subcellularLocation>
</comment>
<feature type="binding site" evidence="11">
    <location>
        <position position="434"/>
    </location>
    <ligand>
        <name>Zn(2+)</name>
        <dbReference type="ChEBI" id="CHEBI:29105"/>
        <note>catalytic</note>
    </ligand>
</feature>
<feature type="compositionally biased region" description="Polar residues" evidence="13">
    <location>
        <begin position="271"/>
        <end position="280"/>
    </location>
</feature>
<dbReference type="InterPro" id="IPR027268">
    <property type="entry name" value="Peptidase_M4/M1_CTD_sf"/>
</dbReference>
<comment type="similarity">
    <text evidence="2 12">Belongs to the peptidase M36 family.</text>
</comment>
<dbReference type="EC" id="3.4.24.-" evidence="12"/>
<evidence type="ECO:0000256" key="4">
    <source>
        <dbReference type="ARBA" id="ARBA00022670"/>
    </source>
</evidence>
<dbReference type="GO" id="GO:0004222">
    <property type="term" value="F:metalloendopeptidase activity"/>
    <property type="evidence" value="ECO:0007669"/>
    <property type="project" value="InterPro"/>
</dbReference>
<feature type="active site" evidence="10">
    <location>
        <position position="406"/>
    </location>
</feature>
<dbReference type="InterPro" id="IPR050371">
    <property type="entry name" value="Fungal_virulence_M36"/>
</dbReference>
<keyword evidence="8 12" id="KW-0482">Metalloprotease</keyword>
<keyword evidence="3 12" id="KW-0964">Secreted</keyword>
<feature type="chain" id="PRO_5034904359" description="Extracellular metalloproteinase" evidence="12">
    <location>
        <begin position="24"/>
        <end position="599"/>
    </location>
</feature>
<keyword evidence="6 12" id="KW-0378">Hydrolase</keyword>
<keyword evidence="12" id="KW-0732">Signal</keyword>
<keyword evidence="9 12" id="KW-0865">Zymogen</keyword>
<comment type="caution">
    <text evidence="14">The sequence shown here is derived from an EMBL/GenBank/DDBJ whole genome shotgun (WGS) entry which is preliminary data.</text>
</comment>
<gene>
    <name evidence="14" type="ORF">D9613_012065</name>
</gene>
<accession>A0A8H4QEY1</accession>
<keyword evidence="7 11" id="KW-0862">Zinc</keyword>
<evidence type="ECO:0000256" key="2">
    <source>
        <dbReference type="ARBA" id="ARBA00006006"/>
    </source>
</evidence>